<comment type="subunit">
    <text evidence="4">Component of the Mediator complex.</text>
</comment>
<dbReference type="AlphaFoldDB" id="A0A1Y1V3R4"/>
<evidence type="ECO:0000256" key="3">
    <source>
        <dbReference type="ARBA" id="ARBA00023242"/>
    </source>
</evidence>
<comment type="function">
    <text evidence="4">Component of the Mediator complex, a coactivator involved in the regulated transcription of nearly all RNA polymerase II-dependent genes. Mediator functions as a bridge to convey information from gene-specific regulatory proteins to the basal RNA polymerase II transcription machinery. Mediator is recruited to promoters by direct interactions with regulatory proteins and serves as a scaffold for the assembly of a functional pre-initiation complex with RNA polymerase II and the general transcription factors.</text>
</comment>
<keyword evidence="3 4" id="KW-0539">Nucleus</keyword>
<dbReference type="PANTHER" id="PTHR22890">
    <property type="entry name" value="MEDIATOR OF RNA POLYMERASE II TRANSCRIPTION SUBUNIT 11"/>
    <property type="match status" value="1"/>
</dbReference>
<dbReference type="InterPro" id="IPR019404">
    <property type="entry name" value="Mediator_Med11"/>
</dbReference>
<evidence type="ECO:0000256" key="4">
    <source>
        <dbReference type="RuleBase" id="RU364147"/>
    </source>
</evidence>
<name>A0A1Y1V3R4_9FUNG</name>
<protein>
    <recommendedName>
        <fullName evidence="4">Mediator of RNA polymerase II transcription subunit 11</fullName>
    </recommendedName>
    <alternativeName>
        <fullName evidence="4">Mediator complex subunit 11</fullName>
    </alternativeName>
</protein>
<dbReference type="GO" id="GO:0006357">
    <property type="term" value="P:regulation of transcription by RNA polymerase II"/>
    <property type="evidence" value="ECO:0007669"/>
    <property type="project" value="InterPro"/>
</dbReference>
<reference evidence="6 7" key="1">
    <citation type="submission" date="2016-08" db="EMBL/GenBank/DDBJ databases">
        <title>Genomes of anaerobic fungi encode conserved fungal cellulosomes for biomass hydrolysis.</title>
        <authorList>
            <consortium name="DOE Joint Genome Institute"/>
            <person name="Haitjema C.H."/>
            <person name="Gilmore S.P."/>
            <person name="Henske J.K."/>
            <person name="Solomon K.V."/>
            <person name="De Groot R."/>
            <person name="Kuo A."/>
            <person name="Mondo S.J."/>
            <person name="Salamov A.A."/>
            <person name="Labutti K."/>
            <person name="Zhao Z."/>
            <person name="Chiniquy J."/>
            <person name="Barry K."/>
            <person name="Brewer H.M."/>
            <person name="Purvine S.O."/>
            <person name="Wright A.T."/>
            <person name="Boxma B."/>
            <person name="Van Alen T."/>
            <person name="Hackstein J.H."/>
            <person name="Baker S.E."/>
            <person name="Grigoriev I.V."/>
            <person name="O'Malley M.A."/>
        </authorList>
    </citation>
    <scope>NUCLEOTIDE SEQUENCE [LARGE SCALE GENOMIC DNA]</scope>
    <source>
        <strain evidence="7">finn</strain>
    </source>
</reference>
<evidence type="ECO:0000256" key="2">
    <source>
        <dbReference type="ARBA" id="ARBA00008186"/>
    </source>
</evidence>
<evidence type="ECO:0000256" key="1">
    <source>
        <dbReference type="ARBA" id="ARBA00004123"/>
    </source>
</evidence>
<sequence length="310" mass="34406">MSGSSIDNSYSNLSSATTPYTQTTALTISDKMEFEKVNGNANEVSDNSSLIQIQKLNEIEKKIGELLKVASQAISVLSGDEDESIKVSFEDLTVQYLELVNDIQKGLRETFRFLTNTDIESTSFTTGLPYISNTYGEEKDQEISVKVLELVKTKINTILNAIGDSMPLANNLSSSSISSGTSNINIPTGLNNKFLNSRYTSNAELIASSLCSSNNNSNANIKVDDELANDIAFFKKPKVKKEAKDLMDIDNKKIIKSEEEKNNTIQPDEIKKDSSKDEERKKVEDETIDFLNFNKPTDENTSIDDLDLDF</sequence>
<keyword evidence="7" id="KW-1185">Reference proteome</keyword>
<comment type="caution">
    <text evidence="6">The sequence shown here is derived from an EMBL/GenBank/DDBJ whole genome shotgun (WGS) entry which is preliminary data.</text>
</comment>
<evidence type="ECO:0000313" key="7">
    <source>
        <dbReference type="Proteomes" id="UP000193719"/>
    </source>
</evidence>
<keyword evidence="4" id="KW-0804">Transcription</keyword>
<dbReference type="GO" id="GO:0016592">
    <property type="term" value="C:mediator complex"/>
    <property type="evidence" value="ECO:0007669"/>
    <property type="project" value="InterPro"/>
</dbReference>
<dbReference type="GO" id="GO:0003712">
    <property type="term" value="F:transcription coregulator activity"/>
    <property type="evidence" value="ECO:0007669"/>
    <property type="project" value="InterPro"/>
</dbReference>
<gene>
    <name evidence="4" type="primary">MED11</name>
    <name evidence="6" type="ORF">BCR36DRAFT_333562</name>
</gene>
<dbReference type="Pfam" id="PF10280">
    <property type="entry name" value="Med11"/>
    <property type="match status" value="1"/>
</dbReference>
<keyword evidence="4" id="KW-0010">Activator</keyword>
<reference evidence="6 7" key="2">
    <citation type="submission" date="2016-08" db="EMBL/GenBank/DDBJ databases">
        <title>Pervasive Adenine N6-methylation of Active Genes in Fungi.</title>
        <authorList>
            <consortium name="DOE Joint Genome Institute"/>
            <person name="Mondo S.J."/>
            <person name="Dannebaum R.O."/>
            <person name="Kuo R.C."/>
            <person name="Labutti K."/>
            <person name="Haridas S."/>
            <person name="Kuo A."/>
            <person name="Salamov A."/>
            <person name="Ahrendt S.R."/>
            <person name="Lipzen A."/>
            <person name="Sullivan W."/>
            <person name="Andreopoulos W.B."/>
            <person name="Clum A."/>
            <person name="Lindquist E."/>
            <person name="Daum C."/>
            <person name="Ramamoorthy G.K."/>
            <person name="Gryganskyi A."/>
            <person name="Culley D."/>
            <person name="Magnuson J.K."/>
            <person name="James T.Y."/>
            <person name="O'Malley M.A."/>
            <person name="Stajich J.E."/>
            <person name="Spatafora J.W."/>
            <person name="Visel A."/>
            <person name="Grigoriev I.V."/>
        </authorList>
    </citation>
    <scope>NUCLEOTIDE SEQUENCE [LARGE SCALE GENOMIC DNA]</scope>
    <source>
        <strain evidence="7">finn</strain>
    </source>
</reference>
<comment type="similarity">
    <text evidence="2 4">Belongs to the Mediator complex subunit 11 family.</text>
</comment>
<evidence type="ECO:0000313" key="6">
    <source>
        <dbReference type="EMBL" id="ORX45217.1"/>
    </source>
</evidence>
<organism evidence="6 7">
    <name type="scientific">Piromyces finnis</name>
    <dbReference type="NCBI Taxonomy" id="1754191"/>
    <lineage>
        <taxon>Eukaryota</taxon>
        <taxon>Fungi</taxon>
        <taxon>Fungi incertae sedis</taxon>
        <taxon>Chytridiomycota</taxon>
        <taxon>Chytridiomycota incertae sedis</taxon>
        <taxon>Neocallimastigomycetes</taxon>
        <taxon>Neocallimastigales</taxon>
        <taxon>Neocallimastigaceae</taxon>
        <taxon>Piromyces</taxon>
    </lineage>
</organism>
<dbReference type="EMBL" id="MCFH01000041">
    <property type="protein sequence ID" value="ORX45217.1"/>
    <property type="molecule type" value="Genomic_DNA"/>
</dbReference>
<dbReference type="Proteomes" id="UP000193719">
    <property type="component" value="Unassembled WGS sequence"/>
</dbReference>
<comment type="subcellular location">
    <subcellularLocation>
        <location evidence="1 4">Nucleus</location>
    </subcellularLocation>
</comment>
<proteinExistence type="inferred from homology"/>
<feature type="region of interest" description="Disordered" evidence="5">
    <location>
        <begin position="255"/>
        <end position="285"/>
    </location>
</feature>
<evidence type="ECO:0000256" key="5">
    <source>
        <dbReference type="SAM" id="MobiDB-lite"/>
    </source>
</evidence>
<keyword evidence="4" id="KW-0805">Transcription regulation</keyword>
<dbReference type="Gene3D" id="1.10.287.3490">
    <property type="match status" value="1"/>
</dbReference>
<accession>A0A1Y1V3R4</accession>
<dbReference type="OrthoDB" id="2156578at2759"/>